<dbReference type="Proteomes" id="UP000001784">
    <property type="component" value="Chromosome"/>
</dbReference>
<name>A0LKI7_SYNFM</name>
<feature type="domain" description="DUF4372" evidence="1">
    <location>
        <begin position="14"/>
        <end position="86"/>
    </location>
</feature>
<dbReference type="Pfam" id="PF14294">
    <property type="entry name" value="DUF4372"/>
    <property type="match status" value="1"/>
</dbReference>
<dbReference type="STRING" id="335543.Sfum_2257"/>
<dbReference type="HOGENOM" id="CLU_1991565_0_0_7"/>
<dbReference type="KEGG" id="sfu:Sfum_2257"/>
<proteinExistence type="predicted"/>
<dbReference type="EMBL" id="CP000478">
    <property type="protein sequence ID" value="ABK17939.1"/>
    <property type="molecule type" value="Genomic_DNA"/>
</dbReference>
<evidence type="ECO:0000313" key="2">
    <source>
        <dbReference type="EMBL" id="ABK17939.1"/>
    </source>
</evidence>
<protein>
    <submittedName>
        <fullName evidence="2">Transposase, IS4 family</fullName>
    </submittedName>
</protein>
<dbReference type="InterPro" id="IPR025399">
    <property type="entry name" value="DUF4372"/>
</dbReference>
<sequence length="125" mass="14185">MPSRHLGMATIYSGNAVSRQLLQFLPRHEFDFCVRRCRGEHRVKTFTTFDQFLCPAYFQPSGRESLRDIETCPNSHRDKLCHIGFQGAVSRTTPAGANERPDYPIFEDFGRVLIGAATSDRHIGP</sequence>
<accession>A0LKI7</accession>
<keyword evidence="3" id="KW-1185">Reference proteome</keyword>
<gene>
    <name evidence="2" type="ordered locus">Sfum_2257</name>
</gene>
<evidence type="ECO:0000259" key="1">
    <source>
        <dbReference type="Pfam" id="PF14294"/>
    </source>
</evidence>
<dbReference type="AlphaFoldDB" id="A0LKI7"/>
<dbReference type="eggNOG" id="COG3385">
    <property type="taxonomic scope" value="Bacteria"/>
</dbReference>
<organism evidence="2 3">
    <name type="scientific">Syntrophobacter fumaroxidans (strain DSM 10017 / MPOB)</name>
    <dbReference type="NCBI Taxonomy" id="335543"/>
    <lineage>
        <taxon>Bacteria</taxon>
        <taxon>Pseudomonadati</taxon>
        <taxon>Thermodesulfobacteriota</taxon>
        <taxon>Syntrophobacteria</taxon>
        <taxon>Syntrophobacterales</taxon>
        <taxon>Syntrophobacteraceae</taxon>
        <taxon>Syntrophobacter</taxon>
    </lineage>
</organism>
<reference evidence="2 3" key="1">
    <citation type="submission" date="2006-10" db="EMBL/GenBank/DDBJ databases">
        <title>Complete sequence of Syntrophobacter fumaroxidans MPOB.</title>
        <authorList>
            <consortium name="US DOE Joint Genome Institute"/>
            <person name="Copeland A."/>
            <person name="Lucas S."/>
            <person name="Lapidus A."/>
            <person name="Barry K."/>
            <person name="Detter J.C."/>
            <person name="Glavina del Rio T."/>
            <person name="Hammon N."/>
            <person name="Israni S."/>
            <person name="Pitluck S."/>
            <person name="Goltsman E.G."/>
            <person name="Martinez M."/>
            <person name="Schmutz J."/>
            <person name="Larimer F."/>
            <person name="Land M."/>
            <person name="Hauser L."/>
            <person name="Kyrpides N."/>
            <person name="Kim E."/>
            <person name="Boone D.R."/>
            <person name="Brockman F."/>
            <person name="Culley D."/>
            <person name="Ferry J."/>
            <person name="Gunsalus R."/>
            <person name="McInerney M.J."/>
            <person name="Morrison M."/>
            <person name="Plugge C."/>
            <person name="Rohlin L."/>
            <person name="Scholten J."/>
            <person name="Sieber J."/>
            <person name="Stams A.J.M."/>
            <person name="Worm P."/>
            <person name="Henstra A.M."/>
            <person name="Richardson P."/>
        </authorList>
    </citation>
    <scope>NUCLEOTIDE SEQUENCE [LARGE SCALE GENOMIC DNA]</scope>
    <source>
        <strain evidence="3">DSM 10017 / MPOB</strain>
    </source>
</reference>
<dbReference type="InParanoid" id="A0LKI7"/>
<evidence type="ECO:0000313" key="3">
    <source>
        <dbReference type="Proteomes" id="UP000001784"/>
    </source>
</evidence>